<feature type="region of interest" description="Disordered" evidence="2">
    <location>
        <begin position="308"/>
        <end position="334"/>
    </location>
</feature>
<name>A0A9Q1KN17_9CARY</name>
<dbReference type="Proteomes" id="UP001153076">
    <property type="component" value="Unassembled WGS sequence"/>
</dbReference>
<dbReference type="PANTHER" id="PTHR35766">
    <property type="entry name" value="OS08G0543600 PROTEIN"/>
    <property type="match status" value="1"/>
</dbReference>
<feature type="compositionally biased region" description="Gly residues" evidence="2">
    <location>
        <begin position="1"/>
        <end position="10"/>
    </location>
</feature>
<evidence type="ECO:0000313" key="5">
    <source>
        <dbReference type="Proteomes" id="UP001153076"/>
    </source>
</evidence>
<comment type="caution">
    <text evidence="4">The sequence shown here is derived from an EMBL/GenBank/DDBJ whole genome shotgun (WGS) entry which is preliminary data.</text>
</comment>
<proteinExistence type="predicted"/>
<feature type="region of interest" description="Disordered" evidence="2">
    <location>
        <begin position="455"/>
        <end position="477"/>
    </location>
</feature>
<keyword evidence="5" id="KW-1185">Reference proteome</keyword>
<evidence type="ECO:0000259" key="3">
    <source>
        <dbReference type="Pfam" id="PF24851"/>
    </source>
</evidence>
<dbReference type="OrthoDB" id="2020644at2759"/>
<evidence type="ECO:0000313" key="4">
    <source>
        <dbReference type="EMBL" id="KAJ8446257.1"/>
    </source>
</evidence>
<gene>
    <name evidence="4" type="ORF">Cgig2_016028</name>
</gene>
<dbReference type="AlphaFoldDB" id="A0A9Q1KN17"/>
<feature type="region of interest" description="Disordered" evidence="2">
    <location>
        <begin position="1"/>
        <end position="45"/>
    </location>
</feature>
<feature type="compositionally biased region" description="Low complexity" evidence="2">
    <location>
        <begin position="313"/>
        <end position="327"/>
    </location>
</feature>
<evidence type="ECO:0000256" key="2">
    <source>
        <dbReference type="SAM" id="MobiDB-lite"/>
    </source>
</evidence>
<organism evidence="4 5">
    <name type="scientific">Carnegiea gigantea</name>
    <dbReference type="NCBI Taxonomy" id="171969"/>
    <lineage>
        <taxon>Eukaryota</taxon>
        <taxon>Viridiplantae</taxon>
        <taxon>Streptophyta</taxon>
        <taxon>Embryophyta</taxon>
        <taxon>Tracheophyta</taxon>
        <taxon>Spermatophyta</taxon>
        <taxon>Magnoliopsida</taxon>
        <taxon>eudicotyledons</taxon>
        <taxon>Gunneridae</taxon>
        <taxon>Pentapetalae</taxon>
        <taxon>Caryophyllales</taxon>
        <taxon>Cactineae</taxon>
        <taxon>Cactaceae</taxon>
        <taxon>Cactoideae</taxon>
        <taxon>Echinocereeae</taxon>
        <taxon>Carnegiea</taxon>
    </lineage>
</organism>
<evidence type="ECO:0000256" key="1">
    <source>
        <dbReference type="SAM" id="Coils"/>
    </source>
</evidence>
<feature type="domain" description="DUF7725" evidence="3">
    <location>
        <begin position="627"/>
        <end position="654"/>
    </location>
</feature>
<reference evidence="4" key="1">
    <citation type="submission" date="2022-04" db="EMBL/GenBank/DDBJ databases">
        <title>Carnegiea gigantea Genome sequencing and assembly v2.</title>
        <authorList>
            <person name="Copetti D."/>
            <person name="Sanderson M.J."/>
            <person name="Burquez A."/>
            <person name="Wojciechowski M.F."/>
        </authorList>
    </citation>
    <scope>NUCLEOTIDE SEQUENCE</scope>
    <source>
        <strain evidence="4">SGP5-SGP5p</strain>
        <tissue evidence="4">Aerial part</tissue>
    </source>
</reference>
<dbReference type="EMBL" id="JAKOGI010000058">
    <property type="protein sequence ID" value="KAJ8446257.1"/>
    <property type="molecule type" value="Genomic_DNA"/>
</dbReference>
<dbReference type="InterPro" id="IPR056142">
    <property type="entry name" value="DUF7725"/>
</dbReference>
<protein>
    <recommendedName>
        <fullName evidence="3">DUF7725 domain-containing protein</fullName>
    </recommendedName>
</protein>
<keyword evidence="1" id="KW-0175">Coiled coil</keyword>
<accession>A0A9Q1KN17</accession>
<sequence>MEVAAGSGGAGPPPSQSPSRKEWRVVSELSVQNAGSQELERSKLGQSDERTIYEQGQEAVDVVDFCSIQIGGIMGVDDGVLQQRIQSLDRQREELQLMEIELRAQMIAKSEIMGIQNKLEVRLKEQANVSARLQEQLCERQQTIHELERKMEEKERELHAVRLDNEAAWAKEDLLREQNKELATFRRERDSIEAERAHHIKQINDLQEHLQDKDRQLLELQEQNRVAQETIVYKDEQIRDAQSWMARVQEIDVLQSSTLQAELRERTEQYNQLWLGCQRQFAEMERLHVQAMQQLQLELAGARRKSGTYNAESTLSQNSSSDGSNVGSNGGRHLEANGGIMTNVISGNLPNGISDNSQTVISSGNASAQTNHVAPLPVTAPSILGMPSYFPPGQLSALHPYVMHQQGANHSVPTHVAHSHVNHVHSVPAMASFQQWQNQQAVSEGLPISLQHQYTMSQTEENPVRAESNYSYESSANGTDLHPDYLHAHMNQIVNPNSQMSPVEEAKTVESMEKSYLVGPETQHSLQQISSQFSEALRLEPHNQTSEIKAQENNATNIADNRPQNQELATEQLDSTANVSASEASGHPVHFADATMNSAVDAGLSEGFVSATPAHSLLTGKRTETALLDERALLACIVRTIPAGGKIHISSTVSMLHCQLPLYLFKSSGKFGPDGWVTGAIQSHHSNGSGFNTSGNLLNVKILSKSKDPFELNGSDIRPGQSLFAPAENGLHSDRSVLLNPQSKGPIHAMAGANFVGKHQSRTPSASLVSRG</sequence>
<dbReference type="PANTHER" id="PTHR35766:SF1">
    <property type="entry name" value="OS08G0543600 PROTEIN"/>
    <property type="match status" value="1"/>
</dbReference>
<feature type="coiled-coil region" evidence="1">
    <location>
        <begin position="81"/>
        <end position="230"/>
    </location>
</feature>
<dbReference type="Pfam" id="PF24851">
    <property type="entry name" value="DUF7725"/>
    <property type="match status" value="1"/>
</dbReference>
<feature type="compositionally biased region" description="Polar residues" evidence="2">
    <location>
        <begin position="468"/>
        <end position="477"/>
    </location>
</feature>